<evidence type="ECO:0000313" key="2">
    <source>
        <dbReference type="Proteomes" id="UP001164803"/>
    </source>
</evidence>
<dbReference type="PANTHER" id="PTHR31118">
    <property type="entry name" value="CYCLASE-LIKE PROTEIN 2"/>
    <property type="match status" value="1"/>
</dbReference>
<keyword evidence="2" id="KW-1185">Reference proteome</keyword>
<dbReference type="Gene3D" id="3.50.30.50">
    <property type="entry name" value="Putative cyclase"/>
    <property type="match status" value="1"/>
</dbReference>
<dbReference type="SUPFAM" id="SSF102198">
    <property type="entry name" value="Putative cyclase"/>
    <property type="match status" value="1"/>
</dbReference>
<dbReference type="PANTHER" id="PTHR31118:SF12">
    <property type="entry name" value="CYCLASE-LIKE PROTEIN 2"/>
    <property type="match status" value="1"/>
</dbReference>
<protein>
    <submittedName>
        <fullName evidence="1">Cyclase family protein</fullName>
    </submittedName>
</protein>
<name>A0ABY6Z0F5_9BACL</name>
<dbReference type="Pfam" id="PF04199">
    <property type="entry name" value="Cyclase"/>
    <property type="match status" value="1"/>
</dbReference>
<dbReference type="RefSeq" id="WP_268043522.1">
    <property type="nucleotide sequence ID" value="NZ_CP104064.1"/>
</dbReference>
<organism evidence="1 2">
    <name type="scientific">Alicyclobacillus dauci</name>
    <dbReference type="NCBI Taxonomy" id="1475485"/>
    <lineage>
        <taxon>Bacteria</taxon>
        <taxon>Bacillati</taxon>
        <taxon>Bacillota</taxon>
        <taxon>Bacilli</taxon>
        <taxon>Bacillales</taxon>
        <taxon>Alicyclobacillaceae</taxon>
        <taxon>Alicyclobacillus</taxon>
    </lineage>
</organism>
<gene>
    <name evidence="1" type="ORF">NZD86_18445</name>
</gene>
<dbReference type="InterPro" id="IPR007325">
    <property type="entry name" value="KFase/CYL"/>
</dbReference>
<dbReference type="EMBL" id="CP104064">
    <property type="protein sequence ID" value="WAH36202.1"/>
    <property type="molecule type" value="Genomic_DNA"/>
</dbReference>
<proteinExistence type="predicted"/>
<accession>A0ABY6Z0F5</accession>
<dbReference type="Proteomes" id="UP001164803">
    <property type="component" value="Chromosome"/>
</dbReference>
<evidence type="ECO:0000313" key="1">
    <source>
        <dbReference type="EMBL" id="WAH36202.1"/>
    </source>
</evidence>
<sequence length="247" mass="27654">MEKIIDLTMLIREGMAQHPAHGRTPIFLSGTRNHAAWRDFNRPNFYDSNDVVSFENEQIIICGHTGTHMDSCFHGDPESEYTIDKMPIECGYGAAIWLDVSHRFGSNNAVTAKDLQSAEERTGAKVLPGDIVLIHTGWSTVKDPVRYSMEHMGLSREAGEWLRERNVRTVGIDTCNVDAAGELNLPVHMNFLRPRSLGLRNDEFIAVIENLTNISSIPRPRFHFVGVPIPYLDKTGGQIRALAVVES</sequence>
<reference evidence="1" key="1">
    <citation type="submission" date="2022-08" db="EMBL/GenBank/DDBJ databases">
        <title>Alicyclobacillus dauci DSM2870, complete genome.</title>
        <authorList>
            <person name="Wang Q."/>
            <person name="Cai R."/>
            <person name="Wang Z."/>
        </authorList>
    </citation>
    <scope>NUCLEOTIDE SEQUENCE</scope>
    <source>
        <strain evidence="1">DSM 28700</strain>
    </source>
</reference>
<dbReference type="InterPro" id="IPR037175">
    <property type="entry name" value="KFase_sf"/>
</dbReference>